<dbReference type="Proteomes" id="UP000092993">
    <property type="component" value="Unassembled WGS sequence"/>
</dbReference>
<feature type="compositionally biased region" description="Polar residues" evidence="1">
    <location>
        <begin position="97"/>
        <end position="109"/>
    </location>
</feature>
<feature type="region of interest" description="Disordered" evidence="1">
    <location>
        <begin position="13"/>
        <end position="49"/>
    </location>
</feature>
<accession>A0A1C7MMQ0</accession>
<gene>
    <name evidence="2" type="ORF">A0H81_01734</name>
</gene>
<sequence length="354" mass="38843">MAQALSLPSDVIFGPSAVHSRNSPTQRPQYVDNPPSHTDTSSVPESQHSECPISSAYVVDEYALYVSQECALPSAFSAYPPRAASTPTHIEARAGLSGTQSSKDVTTTINPPPVPSSAYPPSSLPLPPSSTSVSTTSPPFPFLEYPPPRTSKTARHREHLEQLVSPPPPYSRHQFTEYPAVPQWSHSHDHLPAAPLRNTALFSCWCLQEFTDAPSLLLHVAQIHCNVGSISCECCHRYTFGDHLRQRIHLCSPRRGLYVARTNDAYPVGECRARRLSSTAAAGYSTLAEQHAAAAAMRKDTFNSQSSPPTWKVARVVPQPTRRQTRNDDHGVHRCRTVAPALRCHRTAPYPTFA</sequence>
<proteinExistence type="predicted"/>
<evidence type="ECO:0000313" key="2">
    <source>
        <dbReference type="EMBL" id="OBZ78108.1"/>
    </source>
</evidence>
<comment type="caution">
    <text evidence="2">The sequence shown here is derived from an EMBL/GenBank/DDBJ whole genome shotgun (WGS) entry which is preliminary data.</text>
</comment>
<organism evidence="2 3">
    <name type="scientific">Grifola frondosa</name>
    <name type="common">Maitake</name>
    <name type="synonym">Polyporus frondosus</name>
    <dbReference type="NCBI Taxonomy" id="5627"/>
    <lineage>
        <taxon>Eukaryota</taxon>
        <taxon>Fungi</taxon>
        <taxon>Dikarya</taxon>
        <taxon>Basidiomycota</taxon>
        <taxon>Agaricomycotina</taxon>
        <taxon>Agaricomycetes</taxon>
        <taxon>Polyporales</taxon>
        <taxon>Grifolaceae</taxon>
        <taxon>Grifola</taxon>
    </lineage>
</organism>
<evidence type="ECO:0000313" key="3">
    <source>
        <dbReference type="Proteomes" id="UP000092993"/>
    </source>
</evidence>
<dbReference type="AlphaFoldDB" id="A0A1C7MMQ0"/>
<evidence type="ECO:0000256" key="1">
    <source>
        <dbReference type="SAM" id="MobiDB-lite"/>
    </source>
</evidence>
<reference evidence="2 3" key="1">
    <citation type="submission" date="2016-03" db="EMBL/GenBank/DDBJ databases">
        <title>Whole genome sequencing of Grifola frondosa 9006-11.</title>
        <authorList>
            <person name="Min B."/>
            <person name="Park H."/>
            <person name="Kim J.-G."/>
            <person name="Cho H."/>
            <person name="Oh Y.-L."/>
            <person name="Kong W.-S."/>
            <person name="Choi I.-G."/>
        </authorList>
    </citation>
    <scope>NUCLEOTIDE SEQUENCE [LARGE SCALE GENOMIC DNA]</scope>
    <source>
        <strain evidence="2 3">9006-11</strain>
    </source>
</reference>
<feature type="compositionally biased region" description="Polar residues" evidence="1">
    <location>
        <begin position="19"/>
        <end position="28"/>
    </location>
</feature>
<keyword evidence="3" id="KW-1185">Reference proteome</keyword>
<protein>
    <submittedName>
        <fullName evidence="2">Uncharacterized protein</fullName>
    </submittedName>
</protein>
<feature type="compositionally biased region" description="Polar residues" evidence="1">
    <location>
        <begin position="35"/>
        <end position="46"/>
    </location>
</feature>
<dbReference type="EMBL" id="LUGG01000002">
    <property type="protein sequence ID" value="OBZ78108.1"/>
    <property type="molecule type" value="Genomic_DNA"/>
</dbReference>
<feature type="region of interest" description="Disordered" evidence="1">
    <location>
        <begin position="95"/>
        <end position="144"/>
    </location>
</feature>
<name>A0A1C7MMQ0_GRIFR</name>